<name>A0A5N6T527_ASPPS</name>
<reference evidence="1 2" key="1">
    <citation type="submission" date="2019-04" db="EMBL/GenBank/DDBJ databases">
        <title>Friends and foes A comparative genomics study of 23 Aspergillus species from section Flavi.</title>
        <authorList>
            <consortium name="DOE Joint Genome Institute"/>
            <person name="Kjaerbolling I."/>
            <person name="Vesth T."/>
            <person name="Frisvad J.C."/>
            <person name="Nybo J.L."/>
            <person name="Theobald S."/>
            <person name="Kildgaard S."/>
            <person name="Isbrandt T."/>
            <person name="Kuo A."/>
            <person name="Sato A."/>
            <person name="Lyhne E.K."/>
            <person name="Kogle M.E."/>
            <person name="Wiebenga A."/>
            <person name="Kun R.S."/>
            <person name="Lubbers R.J."/>
            <person name="Makela M.R."/>
            <person name="Barry K."/>
            <person name="Chovatia M."/>
            <person name="Clum A."/>
            <person name="Daum C."/>
            <person name="Haridas S."/>
            <person name="He G."/>
            <person name="LaButti K."/>
            <person name="Lipzen A."/>
            <person name="Mondo S."/>
            <person name="Riley R."/>
            <person name="Salamov A."/>
            <person name="Simmons B.A."/>
            <person name="Magnuson J.K."/>
            <person name="Henrissat B."/>
            <person name="Mortensen U.H."/>
            <person name="Larsen T.O."/>
            <person name="Devries R.P."/>
            <person name="Grigoriev I.V."/>
            <person name="Machida M."/>
            <person name="Baker S.E."/>
            <person name="Andersen M.R."/>
        </authorList>
    </citation>
    <scope>NUCLEOTIDE SEQUENCE [LARGE SCALE GENOMIC DNA]</scope>
    <source>
        <strain evidence="1 2">CBS 117625</strain>
    </source>
</reference>
<evidence type="ECO:0000313" key="2">
    <source>
        <dbReference type="Proteomes" id="UP000325672"/>
    </source>
</evidence>
<dbReference type="AlphaFoldDB" id="A0A5N6T527"/>
<gene>
    <name evidence="1" type="ORF">BDV38DRAFT_279250</name>
</gene>
<sequence>MPQYFNEIPRDRQAWQNATARAGVTDKTLRGCQDLGPGSQITETQFLLFRTICPPLVGPQLFNPDAMGLNIQAARVILNSVTDFQNYINVVGTNQWHGLETFRTTLIQQWEVLQGDLHRQNPLIAHDENSVNSSLLSFLQAIVSFDPNRRRMWRSKRLRLTGNFGTVASGGKMVERKYVAITDGQLQEITNSAISSIAECKVSDRYSHSPAVDMQEVAQVVAWVNQYPDTSNATTYRRDLVSADGRDIFISFAEYDSNWAYYIQRSRGVANAGLMRMRRFGPWKIDEPQDMRQFAKIALAVAMRQ</sequence>
<proteinExistence type="predicted"/>
<keyword evidence="2" id="KW-1185">Reference proteome</keyword>
<accession>A0A5N6T527</accession>
<organism evidence="1 2">
    <name type="scientific">Aspergillus pseudotamarii</name>
    <dbReference type="NCBI Taxonomy" id="132259"/>
    <lineage>
        <taxon>Eukaryota</taxon>
        <taxon>Fungi</taxon>
        <taxon>Dikarya</taxon>
        <taxon>Ascomycota</taxon>
        <taxon>Pezizomycotina</taxon>
        <taxon>Eurotiomycetes</taxon>
        <taxon>Eurotiomycetidae</taxon>
        <taxon>Eurotiales</taxon>
        <taxon>Aspergillaceae</taxon>
        <taxon>Aspergillus</taxon>
        <taxon>Aspergillus subgen. Circumdati</taxon>
    </lineage>
</organism>
<dbReference type="Proteomes" id="UP000325672">
    <property type="component" value="Unassembled WGS sequence"/>
</dbReference>
<dbReference type="EMBL" id="ML743558">
    <property type="protein sequence ID" value="KAE8141349.1"/>
    <property type="molecule type" value="Genomic_DNA"/>
</dbReference>
<evidence type="ECO:0000313" key="1">
    <source>
        <dbReference type="EMBL" id="KAE8141349.1"/>
    </source>
</evidence>
<dbReference type="RefSeq" id="XP_031917412.1">
    <property type="nucleotide sequence ID" value="XM_032058969.1"/>
</dbReference>
<dbReference type="OrthoDB" id="3508621at2759"/>
<dbReference type="GeneID" id="43643179"/>
<protein>
    <submittedName>
        <fullName evidence="1">Uncharacterized protein</fullName>
    </submittedName>
</protein>